<dbReference type="Pfam" id="PF07134">
    <property type="entry name" value="AcMNPV_Orf18"/>
    <property type="match status" value="1"/>
</dbReference>
<keyword evidence="2" id="KW-1185">Reference proteome</keyword>
<dbReference type="GeneID" id="5141938"/>
<reference evidence="1 2" key="1">
    <citation type="journal article" date="2009" name="BMC Genomics">
        <title>Genomic sequence, organization and characteristics of a new nucleopolyhedrovirus isolated from Clanis bilineata larva.</title>
        <authorList>
            <person name="Zhu S.Y."/>
            <person name="Yi J.P."/>
            <person name="Shen W.D."/>
            <person name="Wang L.Q."/>
            <person name="He H.G."/>
            <person name="Wang Y."/>
            <person name="Li B."/>
            <person name="Wang W.B."/>
        </authorList>
    </citation>
    <scope>NUCLEOTIDE SEQUENCE [LARGE SCALE GENOMIC DNA]</scope>
    <source>
        <strain evidence="1">DZ1</strain>
    </source>
</reference>
<sequence>MHGSTMDRLYERMLMNYIPYISKKMVNDDLSDSVLSQLGDDFYCKVYSVVKDTVHHLHILKHDAAVKTILPTFALRSLDLDIYVGDNNTSNTVYDNTFIHDHSQDKIHQLSQALQLDELKKKLLAIVNSKMVDIGNVLARTRLPLYLTNMSPTVVISKSYVPEAIEVTPKYVQFSVNHKSPVKITTSFVNHGEYLLVRFSVNVHMTSTSPKRSPIFLHTNMSDTVSKLNYFPFDLYFSNLNIKCDSTNRSTSYKMCPVLESVALVESIDYTIADQFDKLLFSMFFRNDGYIESQIELIKSLLLSPDGTAATATCCSKEKRALFNSLLKSNNLVINLRDYKHYMYRLGPKLGTLLLYRLYVTNRVQHGHIGDITYQVNFPRNDVHFYHDCLNNYLCIAKKLLRY</sequence>
<proteinExistence type="predicted"/>
<dbReference type="KEGG" id="vg:5141938"/>
<evidence type="ECO:0000313" key="1">
    <source>
        <dbReference type="EMBL" id="ABF47457.1"/>
    </source>
</evidence>
<dbReference type="InterPro" id="IPR010785">
    <property type="entry name" value="AcMNPV_AC18"/>
</dbReference>
<dbReference type="EMBL" id="DQ504428">
    <property type="protein sequence ID" value="ABF47457.1"/>
    <property type="molecule type" value="Genomic_DNA"/>
</dbReference>
<protein>
    <submittedName>
        <fullName evidence="1">Ac18-like protein</fullName>
    </submittedName>
</protein>
<evidence type="ECO:0000313" key="2">
    <source>
        <dbReference type="Proteomes" id="UP000214353"/>
    </source>
</evidence>
<dbReference type="OrthoDB" id="15358at10239"/>
<dbReference type="RefSeq" id="YP_717654.1">
    <property type="nucleotide sequence ID" value="NC_008293.1"/>
</dbReference>
<dbReference type="Proteomes" id="UP000214353">
    <property type="component" value="Segment"/>
</dbReference>
<accession>Q0N3Y6</accession>
<name>Q0N3Y6_9ABAC</name>
<organism evidence="1 2">
    <name type="scientific">Clanis bilineata nucleopolyhedrovirus</name>
    <dbReference type="NCBI Taxonomy" id="1307957"/>
    <lineage>
        <taxon>Viruses</taxon>
        <taxon>Viruses incertae sedis</taxon>
        <taxon>Naldaviricetes</taxon>
        <taxon>Lefavirales</taxon>
        <taxon>Baculoviridae</taxon>
        <taxon>Alphabaculovirus</taxon>
        <taxon>Alphabaculovirus clabilineatae</taxon>
    </lineage>
</organism>